<keyword evidence="1" id="KW-0472">Membrane</keyword>
<protein>
    <submittedName>
        <fullName evidence="2">Uncharacterized protein</fullName>
    </submittedName>
</protein>
<comment type="caution">
    <text evidence="2">The sequence shown here is derived from an EMBL/GenBank/DDBJ whole genome shotgun (WGS) entry which is preliminary data.</text>
</comment>
<accession>A0ABP7I4N2</accession>
<organism evidence="2 3">
    <name type="scientific">Amycolatopsis tucumanensis</name>
    <dbReference type="NCBI Taxonomy" id="401106"/>
    <lineage>
        <taxon>Bacteria</taxon>
        <taxon>Bacillati</taxon>
        <taxon>Actinomycetota</taxon>
        <taxon>Actinomycetes</taxon>
        <taxon>Pseudonocardiales</taxon>
        <taxon>Pseudonocardiaceae</taxon>
        <taxon>Amycolatopsis</taxon>
    </lineage>
</organism>
<sequence>MTTHDRWFAPPRSATIVGRAVDTIVWSSAASSIPSMIAATMVFCALLLVTSRTLVLVRRACGAAHPMVWAPVVTRITRVVRRGPTNTPGAAITLVRTGQ</sequence>
<gene>
    <name evidence="2" type="ORF">GCM10022380_28950</name>
</gene>
<reference evidence="3" key="1">
    <citation type="journal article" date="2019" name="Int. J. Syst. Evol. Microbiol.">
        <title>The Global Catalogue of Microorganisms (GCM) 10K type strain sequencing project: providing services to taxonomists for standard genome sequencing and annotation.</title>
        <authorList>
            <consortium name="The Broad Institute Genomics Platform"/>
            <consortium name="The Broad Institute Genome Sequencing Center for Infectious Disease"/>
            <person name="Wu L."/>
            <person name="Ma J."/>
        </authorList>
    </citation>
    <scope>NUCLEOTIDE SEQUENCE [LARGE SCALE GENOMIC DNA]</scope>
    <source>
        <strain evidence="3">JCM 17017</strain>
    </source>
</reference>
<evidence type="ECO:0000313" key="2">
    <source>
        <dbReference type="EMBL" id="GAA3809509.1"/>
    </source>
</evidence>
<dbReference type="Proteomes" id="UP001501624">
    <property type="component" value="Unassembled WGS sequence"/>
</dbReference>
<dbReference type="EMBL" id="BAABCM010000003">
    <property type="protein sequence ID" value="GAA3809509.1"/>
    <property type="molecule type" value="Genomic_DNA"/>
</dbReference>
<evidence type="ECO:0000256" key="1">
    <source>
        <dbReference type="SAM" id="Phobius"/>
    </source>
</evidence>
<proteinExistence type="predicted"/>
<keyword evidence="1" id="KW-1133">Transmembrane helix</keyword>
<feature type="transmembrane region" description="Helical" evidence="1">
    <location>
        <begin position="24"/>
        <end position="49"/>
    </location>
</feature>
<keyword evidence="1" id="KW-0812">Transmembrane</keyword>
<name>A0ABP7I4N2_9PSEU</name>
<evidence type="ECO:0000313" key="3">
    <source>
        <dbReference type="Proteomes" id="UP001501624"/>
    </source>
</evidence>
<keyword evidence="3" id="KW-1185">Reference proteome</keyword>